<name>A0A9D1SUA8_9FIRM</name>
<dbReference type="Gene3D" id="3.40.710.10">
    <property type="entry name" value="DD-peptidase/beta-lactamase superfamily"/>
    <property type="match status" value="1"/>
</dbReference>
<dbReference type="PANTHER" id="PTHR21581">
    <property type="entry name" value="D-ALANYL-D-ALANINE CARBOXYPEPTIDASE"/>
    <property type="match status" value="1"/>
</dbReference>
<dbReference type="GO" id="GO:0071555">
    <property type="term" value="P:cell wall organization"/>
    <property type="evidence" value="ECO:0007669"/>
    <property type="project" value="UniProtKB-KW"/>
</dbReference>
<protein>
    <submittedName>
        <fullName evidence="11">D-alanyl-D-alanine carboxypeptidase</fullName>
    </submittedName>
</protein>
<proteinExistence type="inferred from homology"/>
<keyword evidence="11" id="KW-0121">Carboxypeptidase</keyword>
<dbReference type="GO" id="GO:0008360">
    <property type="term" value="P:regulation of cell shape"/>
    <property type="evidence" value="ECO:0007669"/>
    <property type="project" value="UniProtKB-KW"/>
</dbReference>
<evidence type="ECO:0000256" key="4">
    <source>
        <dbReference type="ARBA" id="ARBA00022960"/>
    </source>
</evidence>
<evidence type="ECO:0000256" key="6">
    <source>
        <dbReference type="ARBA" id="ARBA00023316"/>
    </source>
</evidence>
<evidence type="ECO:0000256" key="8">
    <source>
        <dbReference type="PIRSR" id="PIRSR618044-2"/>
    </source>
</evidence>
<feature type="binding site" evidence="8">
    <location>
        <position position="234"/>
    </location>
    <ligand>
        <name>substrate</name>
    </ligand>
</feature>
<keyword evidence="3" id="KW-0378">Hydrolase</keyword>
<feature type="active site" description="Acyl-ester intermediate" evidence="7">
    <location>
        <position position="68"/>
    </location>
</feature>
<keyword evidence="11" id="KW-0645">Protease</keyword>
<evidence type="ECO:0000256" key="2">
    <source>
        <dbReference type="ARBA" id="ARBA00022729"/>
    </source>
</evidence>
<dbReference type="AlphaFoldDB" id="A0A9D1SUA8"/>
<comment type="similarity">
    <text evidence="1 9">Belongs to the peptidase S11 family.</text>
</comment>
<dbReference type="InterPro" id="IPR012338">
    <property type="entry name" value="Beta-lactam/transpept-like"/>
</dbReference>
<evidence type="ECO:0000259" key="10">
    <source>
        <dbReference type="Pfam" id="PF00768"/>
    </source>
</evidence>
<dbReference type="Proteomes" id="UP000824130">
    <property type="component" value="Unassembled WGS sequence"/>
</dbReference>
<evidence type="ECO:0000256" key="5">
    <source>
        <dbReference type="ARBA" id="ARBA00022984"/>
    </source>
</evidence>
<reference evidence="11" key="2">
    <citation type="journal article" date="2021" name="PeerJ">
        <title>Extensive microbial diversity within the chicken gut microbiome revealed by metagenomics and culture.</title>
        <authorList>
            <person name="Gilroy R."/>
            <person name="Ravi A."/>
            <person name="Getino M."/>
            <person name="Pursley I."/>
            <person name="Horton D.L."/>
            <person name="Alikhan N.F."/>
            <person name="Baker D."/>
            <person name="Gharbi K."/>
            <person name="Hall N."/>
            <person name="Watson M."/>
            <person name="Adriaenssens E.M."/>
            <person name="Foster-Nyarko E."/>
            <person name="Jarju S."/>
            <person name="Secka A."/>
            <person name="Antonio M."/>
            <person name="Oren A."/>
            <person name="Chaudhuri R.R."/>
            <person name="La Ragione R."/>
            <person name="Hildebrand F."/>
            <person name="Pallen M.J."/>
        </authorList>
    </citation>
    <scope>NUCLEOTIDE SEQUENCE</scope>
    <source>
        <strain evidence="11">ChiSjej4B22-8349</strain>
    </source>
</reference>
<keyword evidence="2" id="KW-0732">Signal</keyword>
<evidence type="ECO:0000256" key="9">
    <source>
        <dbReference type="RuleBase" id="RU004016"/>
    </source>
</evidence>
<dbReference type="GO" id="GO:0006508">
    <property type="term" value="P:proteolysis"/>
    <property type="evidence" value="ECO:0007669"/>
    <property type="project" value="InterPro"/>
</dbReference>
<feature type="domain" description="Peptidase S11 D-alanyl-D-alanine carboxypeptidase A N-terminal" evidence="10">
    <location>
        <begin position="38"/>
        <end position="264"/>
    </location>
</feature>
<accession>A0A9D1SUA8</accession>
<feature type="active site" description="Proton acceptor" evidence="7">
    <location>
        <position position="71"/>
    </location>
</feature>
<comment type="caution">
    <text evidence="11">The sequence shown here is derived from an EMBL/GenBank/DDBJ whole genome shotgun (WGS) entry which is preliminary data.</text>
</comment>
<keyword evidence="6" id="KW-0961">Cell wall biogenesis/degradation</keyword>
<dbReference type="InterPro" id="IPR001967">
    <property type="entry name" value="Peptidase_S11_N"/>
</dbReference>
<reference evidence="11" key="1">
    <citation type="submission" date="2020-10" db="EMBL/GenBank/DDBJ databases">
        <authorList>
            <person name="Gilroy R."/>
        </authorList>
    </citation>
    <scope>NUCLEOTIDE SEQUENCE</scope>
    <source>
        <strain evidence="11">ChiSjej4B22-8349</strain>
    </source>
</reference>
<evidence type="ECO:0000256" key="7">
    <source>
        <dbReference type="PIRSR" id="PIRSR618044-1"/>
    </source>
</evidence>
<keyword evidence="5" id="KW-0573">Peptidoglycan synthesis</keyword>
<dbReference type="InterPro" id="IPR018044">
    <property type="entry name" value="Peptidase_S11"/>
</dbReference>
<keyword evidence="4" id="KW-0133">Cell shape</keyword>
<evidence type="ECO:0000313" key="11">
    <source>
        <dbReference type="EMBL" id="HIU96038.1"/>
    </source>
</evidence>
<organism evidence="11 12">
    <name type="scientific">Candidatus Allocopromorpha excrementipullorum</name>
    <dbReference type="NCBI Taxonomy" id="2840743"/>
    <lineage>
        <taxon>Bacteria</taxon>
        <taxon>Bacillati</taxon>
        <taxon>Bacillota</taxon>
        <taxon>Clostridia</taxon>
        <taxon>Eubacteriales</taxon>
        <taxon>Eubacteriaceae</taxon>
        <taxon>Eubacteriaceae incertae sedis</taxon>
        <taxon>Candidatus Allocopromorpha</taxon>
    </lineage>
</organism>
<dbReference type="SUPFAM" id="SSF56601">
    <property type="entry name" value="beta-lactamase/transpeptidase-like"/>
    <property type="match status" value="1"/>
</dbReference>
<dbReference type="GO" id="GO:0009252">
    <property type="term" value="P:peptidoglycan biosynthetic process"/>
    <property type="evidence" value="ECO:0007669"/>
    <property type="project" value="UniProtKB-KW"/>
</dbReference>
<dbReference type="Pfam" id="PF00768">
    <property type="entry name" value="Peptidase_S11"/>
    <property type="match status" value="1"/>
</dbReference>
<evidence type="ECO:0000313" key="12">
    <source>
        <dbReference type="Proteomes" id="UP000824130"/>
    </source>
</evidence>
<dbReference type="PRINTS" id="PR00725">
    <property type="entry name" value="DADACBPTASE1"/>
</dbReference>
<gene>
    <name evidence="11" type="ORF">IAD25_04915</name>
</gene>
<feature type="active site" evidence="7">
    <location>
        <position position="128"/>
    </location>
</feature>
<evidence type="ECO:0000256" key="3">
    <source>
        <dbReference type="ARBA" id="ARBA00022801"/>
    </source>
</evidence>
<dbReference type="GO" id="GO:0009002">
    <property type="term" value="F:serine-type D-Ala-D-Ala carboxypeptidase activity"/>
    <property type="evidence" value="ECO:0007669"/>
    <property type="project" value="InterPro"/>
</dbReference>
<dbReference type="EMBL" id="DVOB01000109">
    <property type="protein sequence ID" value="HIU96038.1"/>
    <property type="molecule type" value="Genomic_DNA"/>
</dbReference>
<dbReference type="PANTHER" id="PTHR21581:SF33">
    <property type="entry name" value="D-ALANYL-D-ALANINE CARBOXYPEPTIDASE DACB"/>
    <property type="match status" value="1"/>
</dbReference>
<sequence>MNRKKTIFILAVVLAVAAGFGLYVQEHGIVDTSGGNIGISAGQAILIEGDTGRVLYEKCADQKAYPASTTKIMTALVTLEVLERYDSPIGQKVTVPASAQGVEGSSIYLEAGEKISVEDLLYGLMLVSGNDAAEALAEIIGGGRENFVAMMNDRAEELGCDGTHFTNPSGLFDEDHYTTVRDMAIIAREAMKNDVFRKIVASPSRKAERSMSEYIGFINKNKTIRQYEGGNGIKIGYTQSSGRTLVASATREGRTMIAVVMSAPDWFEDAYRLMDYGFARGK</sequence>
<evidence type="ECO:0000256" key="1">
    <source>
        <dbReference type="ARBA" id="ARBA00007164"/>
    </source>
</evidence>